<sequence>MARCAGILMPITSLPTPYGIGTIGKDAYEFADFLKASGQKIWQILPVGPTSYGDSPYQSFSTYAGNPYMIDLDTLAEEGFISKNDIKDRDWGDNPEKVDYEKIYKARFDVLYSAFSNFSKSAGEKDARAFETFIKENADWLENYALYMAVKKSFQMQAWTQWPDEDIRLRKPKAVAQYKEKLQYEIRYWMFVQYLFFKQWEKFKSYVNSLGILIVGDIPIYVAMDSADTWANPEVFWLDKDRNPVCVAGCPPDYFSATGQLWGNPLYDWSYLKKTKYDWWFKRIAGNAKLFDITRIDHFRGFDSYYAIPYPAENAINGKWMEGPGIRFFELMKKKLGDIPIIAEDLGFLTPGVKKLLQDSGYPGMKVLEFAFDSTEENNYLPHNYTTNCVVYSGTHDNDTIMGWFGSAQEKDVEFAVNYCNLSKEEGYNWGIIRTAYASVADYAIIQIQDVLGLGTQARMNIPSTLGGNWEWRIKRGALSKELAYRLRKLSKTYGRLEDDEPMEQNRIKDNLIQTAKNAYCKKIEELTPSELHMVVGKVMMGEIADRWEKSRENHANMRRAYYFSAEFLMGRMMYNNLYCMGILEDVRQILAEKGIDINLFEDIDDAALGNGGLGRLAACFLDSAATQDVPLDGYGIRYKYGLFKQLIENGFQVEVADDWQHFGDPWCIRREEDIVTVTFADQTVNAVPYDMAVIGYGTDNINTLRLWQAEAVHDFSFLDFNNSKYNEAVAEKNAAEDISRVLYPNDNSYEGKILRLKQQYFFCSASIQDIIKRYKKKNGNDYSKFAQHCAIQLNDTHPVVAIPELIRLLTADGLSFDQAYEIAQKTFAYTNHTVMSEALEKWSIDLMQSVIPEIFAIIEQIDQRLVRDLSEKGLNVPASTQAAPDQKQEEEEAEKEPKPVRTKLDDMRIIDSGVVHMARLAIYASSYTNGVAWIHTEILKHDVLSDWYAIYPERFQNKTNGITQRRWLGLCNPQLSKFITDRIGDGWIRNLDELAKLNDMLDDETVAQFNAIKAEKKAELAAYMKHHDRFDVDPSFIFDIQVKRLHEYKRQLLNAFSIVDIYFKLKSGELKNWNPTAFIFGAKAAPGYARAKAIIKYINEIAKLVNSDPDTKDKLKVMFVSNYNVSYAEKIVTAADISEQISTAGTEASGTGNMKFMLNGAVTLGTYDGANVEIAQQAGEENEYIFGARVEDINRLAKEGYNPKKIYESNAQIKKVVDTLIDGTFDDGGATGEGSFKELHASLIEGASWHAADHYYLLYDLPLYVEAKIKANNDYSDRISFGRKCLKNVANAGLFSSDRTILQYATELWKIK</sequence>
<dbReference type="NCBIfam" id="TIGR02093">
    <property type="entry name" value="P_ylase"/>
    <property type="match status" value="1"/>
</dbReference>
<keyword evidence="10 12" id="KW-0119">Carbohydrate metabolism</keyword>
<evidence type="ECO:0000256" key="13">
    <source>
        <dbReference type="SAM" id="MobiDB-lite"/>
    </source>
</evidence>
<dbReference type="Gene3D" id="3.40.50.2000">
    <property type="entry name" value="Glycogen Phosphorylase B"/>
    <property type="match status" value="2"/>
</dbReference>
<comment type="caution">
    <text evidence="14">The sequence shown here is derived from an EMBL/GenBank/DDBJ whole genome shotgun (WGS) entry which is preliminary data.</text>
</comment>
<protein>
    <recommendedName>
        <fullName evidence="12">Alpha-1,4 glucan phosphorylase</fullName>
        <ecNumber evidence="12">2.4.1.1</ecNumber>
    </recommendedName>
</protein>
<evidence type="ECO:0000256" key="3">
    <source>
        <dbReference type="ARBA" id="ARBA00001933"/>
    </source>
</evidence>
<feature type="region of interest" description="Disordered" evidence="13">
    <location>
        <begin position="877"/>
        <end position="902"/>
    </location>
</feature>
<dbReference type="InterPro" id="IPR017853">
    <property type="entry name" value="GH"/>
</dbReference>
<dbReference type="EC" id="2.4.1.1" evidence="12"/>
<dbReference type="GO" id="GO:0030170">
    <property type="term" value="F:pyridoxal phosphate binding"/>
    <property type="evidence" value="ECO:0007669"/>
    <property type="project" value="InterPro"/>
</dbReference>
<dbReference type="GO" id="GO:0004134">
    <property type="term" value="F:4-alpha-glucanotransferase activity"/>
    <property type="evidence" value="ECO:0007669"/>
    <property type="project" value="UniProtKB-EC"/>
</dbReference>
<evidence type="ECO:0000313" key="15">
    <source>
        <dbReference type="Proteomes" id="UP000886787"/>
    </source>
</evidence>
<comment type="catalytic activity">
    <reaction evidence="2 12">
        <text>[(1-&gt;4)-alpha-D-glucosyl](n) + phosphate = [(1-&gt;4)-alpha-D-glucosyl](n-1) + alpha-D-glucose 1-phosphate</text>
        <dbReference type="Rhea" id="RHEA:41732"/>
        <dbReference type="Rhea" id="RHEA-COMP:9584"/>
        <dbReference type="Rhea" id="RHEA-COMP:9586"/>
        <dbReference type="ChEBI" id="CHEBI:15444"/>
        <dbReference type="ChEBI" id="CHEBI:43474"/>
        <dbReference type="ChEBI" id="CHEBI:58601"/>
        <dbReference type="EC" id="2.4.1.1"/>
    </reaction>
</comment>
<reference evidence="14" key="1">
    <citation type="submission" date="2020-10" db="EMBL/GenBank/DDBJ databases">
        <authorList>
            <person name="Gilroy R."/>
        </authorList>
    </citation>
    <scope>NUCLEOTIDE SEQUENCE</scope>
    <source>
        <strain evidence="14">ChiSjej1B19-3389</strain>
    </source>
</reference>
<keyword evidence="9 12" id="KW-0663">Pyridoxal phosphate</keyword>
<evidence type="ECO:0000256" key="10">
    <source>
        <dbReference type="ARBA" id="ARBA00023277"/>
    </source>
</evidence>
<evidence type="ECO:0000256" key="4">
    <source>
        <dbReference type="ARBA" id="ARBA00005684"/>
    </source>
</evidence>
<dbReference type="GO" id="GO:0005980">
    <property type="term" value="P:glycogen catabolic process"/>
    <property type="evidence" value="ECO:0007669"/>
    <property type="project" value="TreeGrafter"/>
</dbReference>
<evidence type="ECO:0000256" key="1">
    <source>
        <dbReference type="ARBA" id="ARBA00000439"/>
    </source>
</evidence>
<evidence type="ECO:0000256" key="6">
    <source>
        <dbReference type="ARBA" id="ARBA00022600"/>
    </source>
</evidence>
<dbReference type="GO" id="GO:0005737">
    <property type="term" value="C:cytoplasm"/>
    <property type="evidence" value="ECO:0007669"/>
    <property type="project" value="TreeGrafter"/>
</dbReference>
<dbReference type="SUPFAM" id="SSF53756">
    <property type="entry name" value="UDP-Glycosyltransferase/glycogen phosphorylase"/>
    <property type="match status" value="1"/>
</dbReference>
<dbReference type="FunFam" id="3.40.50.2000:FF:000005">
    <property type="entry name" value="Alpha-1,4 glucan phosphorylase"/>
    <property type="match status" value="1"/>
</dbReference>
<dbReference type="PANTHER" id="PTHR11468:SF3">
    <property type="entry name" value="GLYCOGEN PHOSPHORYLASE, LIVER FORM"/>
    <property type="match status" value="1"/>
</dbReference>
<evidence type="ECO:0000256" key="11">
    <source>
        <dbReference type="ARBA" id="ARBA00025174"/>
    </source>
</evidence>
<comment type="catalytic activity">
    <reaction evidence="1">
        <text>Transfers a segment of a (1-&gt;4)-alpha-D-glucan to a new position in an acceptor, which may be glucose or a (1-&gt;4)-alpha-D-glucan.</text>
        <dbReference type="EC" id="2.4.1.25"/>
    </reaction>
</comment>
<evidence type="ECO:0000256" key="2">
    <source>
        <dbReference type="ARBA" id="ARBA00001275"/>
    </source>
</evidence>
<reference evidence="14" key="2">
    <citation type="journal article" date="2021" name="PeerJ">
        <title>Extensive microbial diversity within the chicken gut microbiome revealed by metagenomics and culture.</title>
        <authorList>
            <person name="Gilroy R."/>
            <person name="Ravi A."/>
            <person name="Getino M."/>
            <person name="Pursley I."/>
            <person name="Horton D.L."/>
            <person name="Alikhan N.F."/>
            <person name="Baker D."/>
            <person name="Gharbi K."/>
            <person name="Hall N."/>
            <person name="Watson M."/>
            <person name="Adriaenssens E.M."/>
            <person name="Foster-Nyarko E."/>
            <person name="Jarju S."/>
            <person name="Secka A."/>
            <person name="Antonio M."/>
            <person name="Oren A."/>
            <person name="Chaudhuri R.R."/>
            <person name="La Ragione R."/>
            <person name="Hildebrand F."/>
            <person name="Pallen M.J."/>
        </authorList>
    </citation>
    <scope>NUCLEOTIDE SEQUENCE</scope>
    <source>
        <strain evidence="14">ChiSjej1B19-3389</strain>
    </source>
</reference>
<dbReference type="PANTHER" id="PTHR11468">
    <property type="entry name" value="GLYCOGEN PHOSPHORYLASE"/>
    <property type="match status" value="1"/>
</dbReference>
<evidence type="ECO:0000256" key="7">
    <source>
        <dbReference type="ARBA" id="ARBA00022676"/>
    </source>
</evidence>
<keyword evidence="7 12" id="KW-0328">Glycosyltransferase</keyword>
<evidence type="ECO:0000256" key="12">
    <source>
        <dbReference type="RuleBase" id="RU000587"/>
    </source>
</evidence>
<dbReference type="CDD" id="cd04300">
    <property type="entry name" value="GT35_Glycogen_Phosphorylase"/>
    <property type="match status" value="1"/>
</dbReference>
<dbReference type="Proteomes" id="UP000886787">
    <property type="component" value="Unassembled WGS sequence"/>
</dbReference>
<dbReference type="PROSITE" id="PS00102">
    <property type="entry name" value="PHOSPHORYLASE"/>
    <property type="match status" value="1"/>
</dbReference>
<dbReference type="FunFam" id="3.40.50.2000:FF:000807">
    <property type="entry name" value="Alpha-glucan phosphorylase 2, cytosolic"/>
    <property type="match status" value="1"/>
</dbReference>
<organism evidence="14 15">
    <name type="scientific">Candidatus Scatavimonas merdigallinarum</name>
    <dbReference type="NCBI Taxonomy" id="2840914"/>
    <lineage>
        <taxon>Bacteria</taxon>
        <taxon>Bacillati</taxon>
        <taxon>Bacillota</taxon>
        <taxon>Clostridia</taxon>
        <taxon>Eubacteriales</taxon>
        <taxon>Oscillospiraceae</taxon>
        <taxon>Oscillospiraceae incertae sedis</taxon>
        <taxon>Candidatus Scatavimonas</taxon>
    </lineage>
</organism>
<dbReference type="InterPro" id="IPR011833">
    <property type="entry name" value="Glycg_phsphrylas"/>
</dbReference>
<dbReference type="EMBL" id="DVFW01000021">
    <property type="protein sequence ID" value="HIQ80432.1"/>
    <property type="molecule type" value="Genomic_DNA"/>
</dbReference>
<evidence type="ECO:0000256" key="9">
    <source>
        <dbReference type="ARBA" id="ARBA00022898"/>
    </source>
</evidence>
<dbReference type="InterPro" id="IPR000811">
    <property type="entry name" value="Glyco_trans_35"/>
</dbReference>
<comment type="function">
    <text evidence="12">Allosteric enzyme that catalyzes the rate-limiting step in glycogen catabolism, the phosphorolytic cleavage of glycogen to produce glucose-1-phosphate, and plays a central role in maintaining cellular and organismal glucose homeostasis.</text>
</comment>
<dbReference type="InterPro" id="IPR003385">
    <property type="entry name" value="Glyco_hydro_77"/>
</dbReference>
<comment type="similarity">
    <text evidence="4">Belongs to the disproportionating enzyme family.</text>
</comment>
<keyword evidence="6" id="KW-0321">Glycogen metabolism</keyword>
<comment type="similarity">
    <text evidence="5 12">Belongs to the glycogen phosphorylase family.</text>
</comment>
<proteinExistence type="inferred from homology"/>
<dbReference type="Pfam" id="PF00343">
    <property type="entry name" value="Phosphorylase"/>
    <property type="match status" value="1"/>
</dbReference>
<evidence type="ECO:0000256" key="5">
    <source>
        <dbReference type="ARBA" id="ARBA00006047"/>
    </source>
</evidence>
<keyword evidence="8 12" id="KW-0808">Transferase</keyword>
<dbReference type="NCBIfam" id="TIGR00217">
    <property type="entry name" value="malQ"/>
    <property type="match status" value="1"/>
</dbReference>
<dbReference type="Pfam" id="PF02446">
    <property type="entry name" value="Glyco_hydro_77"/>
    <property type="match status" value="1"/>
</dbReference>
<accession>A0A9D0ZHT9</accession>
<dbReference type="GO" id="GO:0008184">
    <property type="term" value="F:glycogen phosphorylase activity"/>
    <property type="evidence" value="ECO:0007669"/>
    <property type="project" value="InterPro"/>
</dbReference>
<comment type="cofactor">
    <cofactor evidence="3 12">
        <name>pyridoxal 5'-phosphate</name>
        <dbReference type="ChEBI" id="CHEBI:597326"/>
    </cofactor>
</comment>
<name>A0A9D0ZHT9_9FIRM</name>
<dbReference type="InterPro" id="IPR035090">
    <property type="entry name" value="Pyridoxal_P_attach_site"/>
</dbReference>
<dbReference type="SUPFAM" id="SSF51445">
    <property type="entry name" value="(Trans)glycosidases"/>
    <property type="match status" value="1"/>
</dbReference>
<gene>
    <name evidence="14" type="primary">malQ</name>
    <name evidence="14" type="ORF">IAD32_04015</name>
</gene>
<dbReference type="Gene3D" id="3.20.20.80">
    <property type="entry name" value="Glycosidases"/>
    <property type="match status" value="1"/>
</dbReference>
<evidence type="ECO:0000313" key="14">
    <source>
        <dbReference type="EMBL" id="HIQ80432.1"/>
    </source>
</evidence>
<dbReference type="NCBIfam" id="NF011080">
    <property type="entry name" value="PRK14508.1-3"/>
    <property type="match status" value="1"/>
</dbReference>
<comment type="function">
    <text evidence="11">Phosphorylase is an important allosteric enzyme in carbohydrate metabolism. Enzymes from different sources differ in their regulatory mechanisms and in their natural substrates. However, all known phosphorylases share catalytic and structural properties.</text>
</comment>
<evidence type="ECO:0000256" key="8">
    <source>
        <dbReference type="ARBA" id="ARBA00022679"/>
    </source>
</evidence>